<dbReference type="InterPro" id="IPR027417">
    <property type="entry name" value="P-loop_NTPase"/>
</dbReference>
<evidence type="ECO:0000313" key="8">
    <source>
        <dbReference type="Proteomes" id="UP000649739"/>
    </source>
</evidence>
<dbReference type="SUPFAM" id="SSF52540">
    <property type="entry name" value="P-loop containing nucleoside triphosphate hydrolases"/>
    <property type="match status" value="1"/>
</dbReference>
<dbReference type="EMBL" id="BMQB01000004">
    <property type="protein sequence ID" value="GGJ90854.1"/>
    <property type="molecule type" value="Genomic_DNA"/>
</dbReference>
<gene>
    <name evidence="7" type="ORF">GCM10010123_20860</name>
</gene>
<reference evidence="7" key="1">
    <citation type="journal article" date="2014" name="Int. J. Syst. Evol. Microbiol.">
        <title>Complete genome sequence of Corynebacterium casei LMG S-19264T (=DSM 44701T), isolated from a smear-ripened cheese.</title>
        <authorList>
            <consortium name="US DOE Joint Genome Institute (JGI-PGF)"/>
            <person name="Walter F."/>
            <person name="Albersmeier A."/>
            <person name="Kalinowski J."/>
            <person name="Ruckert C."/>
        </authorList>
    </citation>
    <scope>NUCLEOTIDE SEQUENCE</scope>
    <source>
        <strain evidence="7">JCM 3090</strain>
    </source>
</reference>
<dbReference type="GO" id="GO:0005737">
    <property type="term" value="C:cytoplasm"/>
    <property type="evidence" value="ECO:0007669"/>
    <property type="project" value="TreeGrafter"/>
</dbReference>
<reference evidence="7" key="2">
    <citation type="submission" date="2020-09" db="EMBL/GenBank/DDBJ databases">
        <authorList>
            <person name="Sun Q."/>
            <person name="Ohkuma M."/>
        </authorList>
    </citation>
    <scope>NUCLEOTIDE SEQUENCE</scope>
    <source>
        <strain evidence="7">JCM 3090</strain>
    </source>
</reference>
<comment type="similarity">
    <text evidence="1">Belongs to the thymidylate kinase family.</text>
</comment>
<proteinExistence type="inferred from homology"/>
<keyword evidence="8" id="KW-1185">Reference proteome</keyword>
<dbReference type="GO" id="GO:0006233">
    <property type="term" value="P:dTDP biosynthetic process"/>
    <property type="evidence" value="ECO:0007669"/>
    <property type="project" value="TreeGrafter"/>
</dbReference>
<dbReference type="InterPro" id="IPR039430">
    <property type="entry name" value="Thymidylate_kin-like_dom"/>
</dbReference>
<dbReference type="PANTHER" id="PTHR10344:SF4">
    <property type="entry name" value="UMP-CMP KINASE 2, MITOCHONDRIAL"/>
    <property type="match status" value="1"/>
</dbReference>
<evidence type="ECO:0000256" key="1">
    <source>
        <dbReference type="ARBA" id="ARBA00009776"/>
    </source>
</evidence>
<evidence type="ECO:0000259" key="6">
    <source>
        <dbReference type="Pfam" id="PF02223"/>
    </source>
</evidence>
<evidence type="ECO:0000256" key="2">
    <source>
        <dbReference type="ARBA" id="ARBA00017144"/>
    </source>
</evidence>
<dbReference type="Proteomes" id="UP000649739">
    <property type="component" value="Unassembled WGS sequence"/>
</dbReference>
<dbReference type="PANTHER" id="PTHR10344">
    <property type="entry name" value="THYMIDYLATE KINASE"/>
    <property type="match status" value="1"/>
</dbReference>
<dbReference type="Gene3D" id="3.40.50.300">
    <property type="entry name" value="P-loop containing nucleotide triphosphate hydrolases"/>
    <property type="match status" value="1"/>
</dbReference>
<evidence type="ECO:0000313" key="7">
    <source>
        <dbReference type="EMBL" id="GGJ90854.1"/>
    </source>
</evidence>
<keyword evidence="3" id="KW-0547">Nucleotide-binding</keyword>
<dbReference type="Pfam" id="PF02223">
    <property type="entry name" value="Thymidylate_kin"/>
    <property type="match status" value="1"/>
</dbReference>
<dbReference type="GO" id="GO:0005524">
    <property type="term" value="F:ATP binding"/>
    <property type="evidence" value="ECO:0007669"/>
    <property type="project" value="UniProtKB-KW"/>
</dbReference>
<sequence>MGIDGAGKSSHAAALADWLRDRGVPATHCRNPGGRVALGRLGQRLGRLDAVDLLGRGGFVAAEATLRGLAIARSLLRARLTRRAAVMDRYTYCQYAAMRARGDRGGRLVRAGYALFPAPDLVCFLSVSPPAAHRRITARGLDTEELAYLRALDAAYRELPEATRFRVIPADGAMPEVLAALTDAVADLLPAPRRPADRPGTRRPAPRPAA</sequence>
<dbReference type="GO" id="GO:0006235">
    <property type="term" value="P:dTTP biosynthetic process"/>
    <property type="evidence" value="ECO:0007669"/>
    <property type="project" value="TreeGrafter"/>
</dbReference>
<accession>A0A8J3FA39</accession>
<evidence type="ECO:0000256" key="3">
    <source>
        <dbReference type="ARBA" id="ARBA00022741"/>
    </source>
</evidence>
<keyword evidence="4" id="KW-0067">ATP-binding</keyword>
<feature type="domain" description="Thymidylate kinase-like" evidence="6">
    <location>
        <begin position="2"/>
        <end position="173"/>
    </location>
</feature>
<dbReference type="AlphaFoldDB" id="A0A8J3FA39"/>
<evidence type="ECO:0000256" key="4">
    <source>
        <dbReference type="ARBA" id="ARBA00022840"/>
    </source>
</evidence>
<feature type="region of interest" description="Disordered" evidence="5">
    <location>
        <begin position="190"/>
        <end position="210"/>
    </location>
</feature>
<name>A0A8J3FA39_9ACTN</name>
<organism evidence="7 8">
    <name type="scientific">Pilimelia anulata</name>
    <dbReference type="NCBI Taxonomy" id="53371"/>
    <lineage>
        <taxon>Bacteria</taxon>
        <taxon>Bacillati</taxon>
        <taxon>Actinomycetota</taxon>
        <taxon>Actinomycetes</taxon>
        <taxon>Micromonosporales</taxon>
        <taxon>Micromonosporaceae</taxon>
        <taxon>Pilimelia</taxon>
    </lineage>
</organism>
<evidence type="ECO:0000256" key="5">
    <source>
        <dbReference type="SAM" id="MobiDB-lite"/>
    </source>
</evidence>
<dbReference type="GO" id="GO:0004798">
    <property type="term" value="F:dTMP kinase activity"/>
    <property type="evidence" value="ECO:0007669"/>
    <property type="project" value="TreeGrafter"/>
</dbReference>
<comment type="caution">
    <text evidence="7">The sequence shown here is derived from an EMBL/GenBank/DDBJ whole genome shotgun (WGS) entry which is preliminary data.</text>
</comment>
<dbReference type="GO" id="GO:0006227">
    <property type="term" value="P:dUDP biosynthetic process"/>
    <property type="evidence" value="ECO:0007669"/>
    <property type="project" value="TreeGrafter"/>
</dbReference>
<protein>
    <recommendedName>
        <fullName evidence="2">Thymidylate kinase</fullName>
    </recommendedName>
</protein>